<dbReference type="InterPro" id="IPR013427">
    <property type="entry name" value="Haem-bd_dom_put"/>
</dbReference>
<evidence type="ECO:0000313" key="7">
    <source>
        <dbReference type="EMBL" id="MBT2161339.1"/>
    </source>
</evidence>
<feature type="chain" id="PRO_5047212611" evidence="5">
    <location>
        <begin position="23"/>
        <end position="896"/>
    </location>
</feature>
<dbReference type="PANTHER" id="PTHR33546:SF1">
    <property type="entry name" value="LARGE, MULTIFUNCTIONAL SECRETED PROTEIN"/>
    <property type="match status" value="1"/>
</dbReference>
<dbReference type="NCBIfam" id="TIGR02603">
    <property type="entry name" value="CxxCH_TIGR02603"/>
    <property type="match status" value="1"/>
</dbReference>
<feature type="signal peptide" evidence="5">
    <location>
        <begin position="1"/>
        <end position="22"/>
    </location>
</feature>
<evidence type="ECO:0000256" key="3">
    <source>
        <dbReference type="ARBA" id="ARBA00023004"/>
    </source>
</evidence>
<dbReference type="Gene3D" id="2.120.10.30">
    <property type="entry name" value="TolB, C-terminal domain"/>
    <property type="match status" value="1"/>
</dbReference>
<evidence type="ECO:0000256" key="4">
    <source>
        <dbReference type="PROSITE-ProRule" id="PRU00433"/>
    </source>
</evidence>
<dbReference type="InterPro" id="IPR011041">
    <property type="entry name" value="Quinoprot_gluc/sorb_DH_b-prop"/>
</dbReference>
<keyword evidence="5" id="KW-0732">Signal</keyword>
<dbReference type="InterPro" id="IPR011042">
    <property type="entry name" value="6-blade_b-propeller_TolB-like"/>
</dbReference>
<sequence>MAIKTLKIDKLFLYLSCVLVLATSCTTDTKKERANAESENPKIAKLKLQPGFSAEHLYSPGDNDMGSWVAMTFDNKGRLITSDQYGTLYRMEVASIGSDNLVPEIEKLKIQTGTQVADSIIQMGYAQGLLYAFNSLYVMVNHTGSDEFEKTSGLYRLQDTDNDDQYDKITLLKSLNGAGEHGPHSIVLSPDGKSLYVIAGNHTDLPEMDEYHLPRNWEDDNLFPQIKDPRGHANDRGAPGGWVAKLNPEGENWELMASGFRNPFDLAFNELGDMFVYDSDMEWDLGMPWYRPTRICHVTSGAEFGWRTGNGKWSAAYPDNLPPVLNIGQGSPTNVLSGRGSKFPEKYQHSIFAFDWSFGIIYAIEMETEGSSYRGEKEEFLSGIPLPLTDGVIGPDGAMYFMTGGRRLESDLYRVYYNDQEELAGNVKDLEQTTENEIRKKLETYHGAPQDGALEFAWPYLNSKDRFVQYAARIAVEHQPVSSWQEKVYKETDAVRKIQGAVALARQGDKSQQGRVINSLVNIDYVSLSEQNQVDLVRAIELTLSRFGKPNADVKRKVSSYLSAHYPADTDVLNQLLSKTLVFVDDASVVSKTLALLESEEGENASVMANTATEAADLILRNPQYGMDIAETLKNMPLAQHTYYGLVLQDATTGWTPELREKYFKWFYKAFSFKAGRSYIGFIDKARKKALTHVAANKKELYNQMSGDSLLSKSGNELASSAVQPKGPGKRWEEKDISPLLADGLNNRNFETGRNMFLATNCVTCHSMRGEGQNIGPELSQVGNRFSPEDILRAIIDPSDVISDQYNTTVFSLKDGNSVVGRLISEEGAEYKVSQNPYAPDIIRSISKEEVTGMKMSSISLMPPGSINRLSDDEVKDLLAYLISGADAENEMFSKK</sequence>
<evidence type="ECO:0000256" key="5">
    <source>
        <dbReference type="SAM" id="SignalP"/>
    </source>
</evidence>
<dbReference type="PROSITE" id="PS51007">
    <property type="entry name" value="CYTC"/>
    <property type="match status" value="1"/>
</dbReference>
<feature type="domain" description="Cytochrome c" evidence="6">
    <location>
        <begin position="748"/>
        <end position="886"/>
    </location>
</feature>
<comment type="caution">
    <text evidence="7">The sequence shown here is derived from an EMBL/GenBank/DDBJ whole genome shotgun (WGS) entry which is preliminary data.</text>
</comment>
<protein>
    <submittedName>
        <fullName evidence="7">C-type cytochrome</fullName>
    </submittedName>
</protein>
<keyword evidence="3 4" id="KW-0408">Iron</keyword>
<gene>
    <name evidence="7" type="ORF">HW347_08675</name>
</gene>
<proteinExistence type="predicted"/>
<accession>A0ABS5WDM7</accession>
<reference evidence="7 8" key="1">
    <citation type="submission" date="2020-06" db="EMBL/GenBank/DDBJ databases">
        <authorList>
            <person name="Isaeva M.P."/>
            <person name="Chernysheva N.Y."/>
        </authorList>
    </citation>
    <scope>NUCLEOTIDE SEQUENCE [LARGE SCALE GENOMIC DNA]</scope>
    <source>
        <strain evidence="7 8">KMM 6746</strain>
    </source>
</reference>
<dbReference type="InterPro" id="IPR036909">
    <property type="entry name" value="Cyt_c-like_dom_sf"/>
</dbReference>
<dbReference type="SUPFAM" id="SSF46626">
    <property type="entry name" value="Cytochrome c"/>
    <property type="match status" value="1"/>
</dbReference>
<reference evidence="8" key="2">
    <citation type="submission" date="2023-07" db="EMBL/GenBank/DDBJ databases">
        <title>Zobellia barbeyronii sp. nov., a new marine flavobacterium, isolated from green and red algae.</title>
        <authorList>
            <person name="Nedashkovskaya O.I."/>
            <person name="Otstavnykh N."/>
            <person name="Zhukova N."/>
            <person name="Guzev K."/>
            <person name="Chausova V."/>
            <person name="Tekutyeva L."/>
            <person name="Mikhailov V."/>
            <person name="Isaeva M."/>
        </authorList>
    </citation>
    <scope>NUCLEOTIDE SEQUENCE [LARGE SCALE GENOMIC DNA]</scope>
    <source>
        <strain evidence="8">KMM 6746</strain>
    </source>
</reference>
<dbReference type="PROSITE" id="PS51257">
    <property type="entry name" value="PROKAR_LIPOPROTEIN"/>
    <property type="match status" value="1"/>
</dbReference>
<dbReference type="InterPro" id="IPR009056">
    <property type="entry name" value="Cyt_c-like_dom"/>
</dbReference>
<dbReference type="EMBL" id="JACATN010000002">
    <property type="protein sequence ID" value="MBT2161339.1"/>
    <property type="molecule type" value="Genomic_DNA"/>
</dbReference>
<keyword evidence="1 4" id="KW-0349">Heme</keyword>
<dbReference type="Gene3D" id="1.10.760.10">
    <property type="entry name" value="Cytochrome c-like domain"/>
    <property type="match status" value="1"/>
</dbReference>
<dbReference type="Pfam" id="PF00034">
    <property type="entry name" value="Cytochrom_C"/>
    <property type="match status" value="1"/>
</dbReference>
<evidence type="ECO:0000259" key="6">
    <source>
        <dbReference type="PROSITE" id="PS51007"/>
    </source>
</evidence>
<keyword evidence="8" id="KW-1185">Reference proteome</keyword>
<evidence type="ECO:0000256" key="1">
    <source>
        <dbReference type="ARBA" id="ARBA00022617"/>
    </source>
</evidence>
<name>A0ABS5WDM7_9FLAO</name>
<dbReference type="Proteomes" id="UP000740413">
    <property type="component" value="Unassembled WGS sequence"/>
</dbReference>
<organism evidence="7 8">
    <name type="scientific">Zobellia barbeyronii</name>
    <dbReference type="NCBI Taxonomy" id="2748009"/>
    <lineage>
        <taxon>Bacteria</taxon>
        <taxon>Pseudomonadati</taxon>
        <taxon>Bacteroidota</taxon>
        <taxon>Flavobacteriia</taxon>
        <taxon>Flavobacteriales</taxon>
        <taxon>Flavobacteriaceae</taxon>
        <taxon>Zobellia</taxon>
    </lineage>
</organism>
<evidence type="ECO:0000256" key="2">
    <source>
        <dbReference type="ARBA" id="ARBA00022723"/>
    </source>
</evidence>
<keyword evidence="2 4" id="KW-0479">Metal-binding</keyword>
<evidence type="ECO:0000313" key="8">
    <source>
        <dbReference type="Proteomes" id="UP000740413"/>
    </source>
</evidence>
<dbReference type="PANTHER" id="PTHR33546">
    <property type="entry name" value="LARGE, MULTIFUNCTIONAL SECRETED PROTEIN-RELATED"/>
    <property type="match status" value="1"/>
</dbReference>
<dbReference type="SUPFAM" id="SSF50952">
    <property type="entry name" value="Soluble quinoprotein glucose dehydrogenase"/>
    <property type="match status" value="1"/>
</dbReference>